<dbReference type="FunFam" id="3.90.580.10:FF:000001">
    <property type="entry name" value="DNA primase"/>
    <property type="match status" value="1"/>
</dbReference>
<dbReference type="EMBL" id="LAQJ01000292">
    <property type="protein sequence ID" value="KKO18124.1"/>
    <property type="molecule type" value="Genomic_DNA"/>
</dbReference>
<sequence>MANFIPQEKIAEIQLASDIVHVISEYVSLKQSGKNFLGLCPFHSEKTPSFTVNPEKKLFKCFGCNEGGTVFNFIMKQEGMDFVDAVKFVASKSHIDLSHLDSIRKPSLSTTEKASLFNITNLAARFYNKILIDSEQARAAREYLKKRQINDESMKNFCLGYAPDRWDALLRVCHGRNISKNLLEKAGLAIPKKEGNGYYDRFRNRLMFPILDSRKNVLGFGGRALDDSQPKYLNSPETILFNKSQILYGIDIAKNAIVKERKVILMEGYTDVIMAHQHGIAWSVAVMGTAISRHHLRLLRQYCNQVILLLDSDLAGWKSSDRNLDIFIEEEFDVKIAQLPKDYDPCDFLVEEGADKFLARIHHAKDFFSFKIETASSKWDTATIQGKANAINDVLSTAMKMPDIIKRNLLIKWIAEQMSIDEASLRIQLKKFNKPAASTNEKPTVQQRLDASFTAERELLHLMLSCNELIPKVMQEIGLEEFHNRDLFAIAGKTVELYRKNTVVREEDVLHVLDDAHLNKTLMDLVTTKEFQQVTNQDKRLEACIHFFKRRNSKKERRQAKEKTLRTMMASSNEEDILVSLSEFHRKSKDIHILKNNL</sequence>
<dbReference type="Proteomes" id="UP000034954">
    <property type="component" value="Unassembled WGS sequence"/>
</dbReference>
<dbReference type="SMART" id="SM00400">
    <property type="entry name" value="ZnF_CHCC"/>
    <property type="match status" value="1"/>
</dbReference>
<evidence type="ECO:0000256" key="8">
    <source>
        <dbReference type="ARBA" id="ARBA00022833"/>
    </source>
</evidence>
<keyword evidence="6 12" id="KW-0479">Metal-binding</keyword>
<dbReference type="InterPro" id="IPR006295">
    <property type="entry name" value="DNA_primase_DnaG"/>
</dbReference>
<dbReference type="EC" id="2.7.7.101" evidence="12"/>
<evidence type="ECO:0000256" key="5">
    <source>
        <dbReference type="ARBA" id="ARBA00022705"/>
    </source>
</evidence>
<dbReference type="GO" id="GO:0003899">
    <property type="term" value="F:DNA-directed RNA polymerase activity"/>
    <property type="evidence" value="ECO:0007669"/>
    <property type="project" value="UniProtKB-UniRule"/>
</dbReference>
<evidence type="ECO:0000256" key="1">
    <source>
        <dbReference type="ARBA" id="ARBA00022478"/>
    </source>
</evidence>
<dbReference type="InterPro" id="IPR037068">
    <property type="entry name" value="DNA_primase_core_N_sf"/>
</dbReference>
<keyword evidence="9" id="KW-0460">Magnesium</keyword>
<dbReference type="InterPro" id="IPR036977">
    <property type="entry name" value="DNA_primase_Znf_CHC2"/>
</dbReference>
<dbReference type="InterPro" id="IPR013264">
    <property type="entry name" value="DNAG_N"/>
</dbReference>
<evidence type="ECO:0000313" key="18">
    <source>
        <dbReference type="Proteomes" id="UP000034954"/>
    </source>
</evidence>
<keyword evidence="5 12" id="KW-0235">DNA replication</keyword>
<protein>
    <recommendedName>
        <fullName evidence="12 13">DNA primase</fullName>
        <ecNumber evidence="12">2.7.7.101</ecNumber>
    </recommendedName>
</protein>
<keyword evidence="11 12" id="KW-0804">Transcription</keyword>
<dbReference type="HAMAP" id="MF_00974">
    <property type="entry name" value="DNA_primase_DnaG"/>
    <property type="match status" value="1"/>
</dbReference>
<dbReference type="InterPro" id="IPR030846">
    <property type="entry name" value="DnaG_bac"/>
</dbReference>
<feature type="domain" description="Zinc finger CHC2-type" evidence="15">
    <location>
        <begin position="36"/>
        <end position="90"/>
    </location>
</feature>
<keyword evidence="18" id="KW-1185">Reference proteome</keyword>
<evidence type="ECO:0000256" key="12">
    <source>
        <dbReference type="HAMAP-Rule" id="MF_00974"/>
    </source>
</evidence>
<dbReference type="Gene3D" id="3.40.1360.10">
    <property type="match status" value="1"/>
</dbReference>
<evidence type="ECO:0000256" key="4">
    <source>
        <dbReference type="ARBA" id="ARBA00022695"/>
    </source>
</evidence>
<dbReference type="Pfam" id="PF08275">
    <property type="entry name" value="DNAG_N"/>
    <property type="match status" value="1"/>
</dbReference>
<dbReference type="SUPFAM" id="SSF56731">
    <property type="entry name" value="DNA primase core"/>
    <property type="match status" value="1"/>
</dbReference>
<evidence type="ECO:0000256" key="2">
    <source>
        <dbReference type="ARBA" id="ARBA00022515"/>
    </source>
</evidence>
<feature type="domain" description="Toprim" evidence="16">
    <location>
        <begin position="261"/>
        <end position="332"/>
    </location>
</feature>
<accession>A0A0M2UUH5</accession>
<dbReference type="SUPFAM" id="SSF57783">
    <property type="entry name" value="Zinc beta-ribbon"/>
    <property type="match status" value="1"/>
</dbReference>
<organism evidence="17 18">
    <name type="scientific">Candidatus Brocadia fulgida</name>
    <dbReference type="NCBI Taxonomy" id="380242"/>
    <lineage>
        <taxon>Bacteria</taxon>
        <taxon>Pseudomonadati</taxon>
        <taxon>Planctomycetota</taxon>
        <taxon>Candidatus Brocadiia</taxon>
        <taxon>Candidatus Brocadiales</taxon>
        <taxon>Candidatus Brocadiaceae</taxon>
        <taxon>Candidatus Brocadia</taxon>
    </lineage>
</organism>
<keyword evidence="10 12" id="KW-0238">DNA-binding</keyword>
<dbReference type="InterPro" id="IPR006171">
    <property type="entry name" value="TOPRIM_dom"/>
</dbReference>
<dbReference type="CDD" id="cd03364">
    <property type="entry name" value="TOPRIM_DnaG_primases"/>
    <property type="match status" value="1"/>
</dbReference>
<dbReference type="InterPro" id="IPR034151">
    <property type="entry name" value="TOPRIM_DnaG_bac"/>
</dbReference>
<dbReference type="GO" id="GO:0006269">
    <property type="term" value="P:DNA replication, synthesis of primer"/>
    <property type="evidence" value="ECO:0007669"/>
    <property type="project" value="UniProtKB-UniRule"/>
</dbReference>
<dbReference type="Gene3D" id="3.90.980.10">
    <property type="entry name" value="DNA primase, catalytic core, N-terminal domain"/>
    <property type="match status" value="1"/>
</dbReference>
<dbReference type="InterPro" id="IPR019475">
    <property type="entry name" value="DNA_primase_DnaB-bd"/>
</dbReference>
<dbReference type="PATRIC" id="fig|380242.3.peg.3914"/>
<dbReference type="SMART" id="SM00493">
    <property type="entry name" value="TOPRIM"/>
    <property type="match status" value="1"/>
</dbReference>
<dbReference type="Gene3D" id="3.90.580.10">
    <property type="entry name" value="Zinc finger, CHC2-type domain"/>
    <property type="match status" value="1"/>
</dbReference>
<dbReference type="Pfam" id="PF13155">
    <property type="entry name" value="Toprim_2"/>
    <property type="match status" value="1"/>
</dbReference>
<comment type="caution">
    <text evidence="17">The sequence shown here is derived from an EMBL/GenBank/DDBJ whole genome shotgun (WGS) entry which is preliminary data.</text>
</comment>
<keyword evidence="3 12" id="KW-0808">Transferase</keyword>
<reference evidence="17 18" key="1">
    <citation type="journal article" date="2013" name="BMC Microbiol.">
        <title>Identification of the type II cytochrome c maturation pathway in anammox bacteria by comparative genomics.</title>
        <authorList>
            <person name="Ferousi C."/>
            <person name="Speth D.R."/>
            <person name="Reimann J."/>
            <person name="Op den Camp H.J."/>
            <person name="Allen J.W."/>
            <person name="Keltjens J.T."/>
            <person name="Jetten M.S."/>
        </authorList>
    </citation>
    <scope>NUCLEOTIDE SEQUENCE [LARGE SCALE GENOMIC DNA]</scope>
    <source>
        <strain evidence="17">RU1</strain>
    </source>
</reference>
<evidence type="ECO:0000256" key="7">
    <source>
        <dbReference type="ARBA" id="ARBA00022771"/>
    </source>
</evidence>
<comment type="function">
    <text evidence="12 13">RNA polymerase that catalyzes the synthesis of short RNA molecules used as primers for DNA polymerase during DNA replication.</text>
</comment>
<comment type="domain">
    <text evidence="12">Contains an N-terminal zinc-binding domain, a central core domain that contains the primase activity, and a C-terminal DnaB-binding domain.</text>
</comment>
<evidence type="ECO:0000256" key="3">
    <source>
        <dbReference type="ARBA" id="ARBA00022679"/>
    </source>
</evidence>
<evidence type="ECO:0000256" key="14">
    <source>
        <dbReference type="PIRSR" id="PIRSR002811-1"/>
    </source>
</evidence>
<keyword evidence="7 12" id="KW-0863">Zinc-finger</keyword>
<dbReference type="FunFam" id="3.90.980.10:FF:000001">
    <property type="entry name" value="DNA primase"/>
    <property type="match status" value="1"/>
</dbReference>
<dbReference type="GO" id="GO:1990077">
    <property type="term" value="C:primosome complex"/>
    <property type="evidence" value="ECO:0007669"/>
    <property type="project" value="UniProtKB-KW"/>
</dbReference>
<evidence type="ECO:0000259" key="16">
    <source>
        <dbReference type="SMART" id="SM00493"/>
    </source>
</evidence>
<gene>
    <name evidence="12" type="primary">dnaG</name>
    <name evidence="17" type="ORF">BROFUL_03173</name>
</gene>
<name>A0A0M2UUH5_9BACT</name>
<dbReference type="InterPro" id="IPR050219">
    <property type="entry name" value="DnaG_primase"/>
</dbReference>
<feature type="zinc finger region" description="CHC2-type" evidence="12 14">
    <location>
        <begin position="40"/>
        <end position="64"/>
    </location>
</feature>
<comment type="similarity">
    <text evidence="12 13">Belongs to the DnaG primase family.</text>
</comment>
<evidence type="ECO:0000256" key="13">
    <source>
        <dbReference type="PIRNR" id="PIRNR002811"/>
    </source>
</evidence>
<keyword evidence="4 12" id="KW-0548">Nucleotidyltransferase</keyword>
<dbReference type="NCBIfam" id="TIGR01391">
    <property type="entry name" value="dnaG"/>
    <property type="match status" value="1"/>
</dbReference>
<dbReference type="Pfam" id="PF01807">
    <property type="entry name" value="Zn_ribbon_DnaG"/>
    <property type="match status" value="1"/>
</dbReference>
<dbReference type="PANTHER" id="PTHR30313:SF2">
    <property type="entry name" value="DNA PRIMASE"/>
    <property type="match status" value="1"/>
</dbReference>
<dbReference type="GO" id="GO:0003677">
    <property type="term" value="F:DNA binding"/>
    <property type="evidence" value="ECO:0007669"/>
    <property type="project" value="UniProtKB-KW"/>
</dbReference>
<keyword evidence="2 12" id="KW-0639">Primosome</keyword>
<comment type="subunit">
    <text evidence="12">Monomer. Interacts with DnaB.</text>
</comment>
<keyword evidence="8 12" id="KW-0862">Zinc</keyword>
<dbReference type="AlphaFoldDB" id="A0A0M2UUH5"/>
<comment type="cofactor">
    <cofactor evidence="12 13 14">
        <name>Zn(2+)</name>
        <dbReference type="ChEBI" id="CHEBI:29105"/>
    </cofactor>
    <text evidence="12 13 14">Binds 1 zinc ion per monomer.</text>
</comment>
<proteinExistence type="inferred from homology"/>
<evidence type="ECO:0000256" key="10">
    <source>
        <dbReference type="ARBA" id="ARBA00023125"/>
    </source>
</evidence>
<dbReference type="Gene3D" id="1.10.860.10">
    <property type="entry name" value="DNAb Helicase, Chain A"/>
    <property type="match status" value="1"/>
</dbReference>
<comment type="catalytic activity">
    <reaction evidence="12">
        <text>ssDNA + n NTP = ssDNA/pppN(pN)n-1 hybrid + (n-1) diphosphate.</text>
        <dbReference type="EC" id="2.7.7.101"/>
    </reaction>
</comment>
<evidence type="ECO:0000259" key="15">
    <source>
        <dbReference type="SMART" id="SM00400"/>
    </source>
</evidence>
<dbReference type="GO" id="GO:0008270">
    <property type="term" value="F:zinc ion binding"/>
    <property type="evidence" value="ECO:0007669"/>
    <property type="project" value="UniProtKB-UniRule"/>
</dbReference>
<evidence type="ECO:0000256" key="6">
    <source>
        <dbReference type="ARBA" id="ARBA00022723"/>
    </source>
</evidence>
<keyword evidence="1 12" id="KW-0240">DNA-directed RNA polymerase</keyword>
<dbReference type="GO" id="GO:0000428">
    <property type="term" value="C:DNA-directed RNA polymerase complex"/>
    <property type="evidence" value="ECO:0007669"/>
    <property type="project" value="UniProtKB-KW"/>
</dbReference>
<dbReference type="InterPro" id="IPR016136">
    <property type="entry name" value="DNA_helicase_N/primase_C"/>
</dbReference>
<dbReference type="Pfam" id="PF10410">
    <property type="entry name" value="DnaB_bind"/>
    <property type="match status" value="1"/>
</dbReference>
<dbReference type="GO" id="GO:0005737">
    <property type="term" value="C:cytoplasm"/>
    <property type="evidence" value="ECO:0007669"/>
    <property type="project" value="TreeGrafter"/>
</dbReference>
<evidence type="ECO:0000313" key="17">
    <source>
        <dbReference type="EMBL" id="KKO18124.1"/>
    </source>
</evidence>
<dbReference type="PIRSF" id="PIRSF002811">
    <property type="entry name" value="DnaG"/>
    <property type="match status" value="1"/>
</dbReference>
<dbReference type="PANTHER" id="PTHR30313">
    <property type="entry name" value="DNA PRIMASE"/>
    <property type="match status" value="1"/>
</dbReference>
<evidence type="ECO:0000256" key="9">
    <source>
        <dbReference type="ARBA" id="ARBA00022842"/>
    </source>
</evidence>
<dbReference type="InterPro" id="IPR002694">
    <property type="entry name" value="Znf_CHC2"/>
</dbReference>
<evidence type="ECO:0000256" key="11">
    <source>
        <dbReference type="ARBA" id="ARBA00023163"/>
    </source>
</evidence>